<organism evidence="2 3">
    <name type="scientific">Puccinia sorghi</name>
    <dbReference type="NCBI Taxonomy" id="27349"/>
    <lineage>
        <taxon>Eukaryota</taxon>
        <taxon>Fungi</taxon>
        <taxon>Dikarya</taxon>
        <taxon>Basidiomycota</taxon>
        <taxon>Pucciniomycotina</taxon>
        <taxon>Pucciniomycetes</taxon>
        <taxon>Pucciniales</taxon>
        <taxon>Pucciniaceae</taxon>
        <taxon>Puccinia</taxon>
    </lineage>
</organism>
<feature type="compositionally biased region" description="Basic and acidic residues" evidence="1">
    <location>
        <begin position="1"/>
        <end position="21"/>
    </location>
</feature>
<protein>
    <submittedName>
        <fullName evidence="2">Uncharacterized protein</fullName>
    </submittedName>
</protein>
<proteinExistence type="predicted"/>
<dbReference type="EMBL" id="LAVV01003910">
    <property type="protein sequence ID" value="KNZ61822.1"/>
    <property type="molecule type" value="Genomic_DNA"/>
</dbReference>
<dbReference type="Proteomes" id="UP000037035">
    <property type="component" value="Unassembled WGS sequence"/>
</dbReference>
<evidence type="ECO:0000313" key="2">
    <source>
        <dbReference type="EMBL" id="KNZ61822.1"/>
    </source>
</evidence>
<keyword evidence="3" id="KW-1185">Reference proteome</keyword>
<accession>A0A0L6VMK8</accession>
<evidence type="ECO:0000256" key="1">
    <source>
        <dbReference type="SAM" id="MobiDB-lite"/>
    </source>
</evidence>
<evidence type="ECO:0000313" key="3">
    <source>
        <dbReference type="Proteomes" id="UP000037035"/>
    </source>
</evidence>
<name>A0A0L6VMK8_9BASI</name>
<comment type="caution">
    <text evidence="2">The sequence shown here is derived from an EMBL/GenBank/DDBJ whole genome shotgun (WGS) entry which is preliminary data.</text>
</comment>
<sequence>MREGERERKREREKERERGTEKSPQPIRTVTQCSGGLFRAGDTCLPVSSLTQTISNLQSSYNTACDWKQNTGAGIIDSDMVDEVKTVDGMSPFHLVANRIHKLLLMLDQIHPLCQYWDILDPIMGLRHNCHS</sequence>
<dbReference type="VEuPathDB" id="FungiDB:VP01_1351g1"/>
<reference evidence="2 3" key="1">
    <citation type="submission" date="2015-08" db="EMBL/GenBank/DDBJ databases">
        <title>Next Generation Sequencing and Analysis of the Genome of Puccinia sorghi L Schw, the Causal Agent of Maize Common Rust.</title>
        <authorList>
            <person name="Rochi L."/>
            <person name="Burguener G."/>
            <person name="Darino M."/>
            <person name="Turjanski A."/>
            <person name="Kreff E."/>
            <person name="Dieguez M.J."/>
            <person name="Sacco F."/>
        </authorList>
    </citation>
    <scope>NUCLEOTIDE SEQUENCE [LARGE SCALE GENOMIC DNA]</scope>
    <source>
        <strain evidence="2 3">RO10H11247</strain>
    </source>
</reference>
<dbReference type="AlphaFoldDB" id="A0A0L6VMK8"/>
<dbReference type="OrthoDB" id="2572855at2759"/>
<gene>
    <name evidence="2" type="ORF">VP01_1351g1</name>
</gene>
<feature type="region of interest" description="Disordered" evidence="1">
    <location>
        <begin position="1"/>
        <end position="28"/>
    </location>
</feature>